<evidence type="ECO:0000256" key="9">
    <source>
        <dbReference type="ARBA" id="ARBA00022777"/>
    </source>
</evidence>
<dbReference type="GO" id="GO:0005524">
    <property type="term" value="F:ATP binding"/>
    <property type="evidence" value="ECO:0007669"/>
    <property type="project" value="UniProtKB-UniRule"/>
</dbReference>
<keyword evidence="6 13" id="KW-0441">Lipid A biosynthesis</keyword>
<dbReference type="InterPro" id="IPR003758">
    <property type="entry name" value="LpxK"/>
</dbReference>
<dbReference type="HAMAP" id="MF_00409">
    <property type="entry name" value="LpxK"/>
    <property type="match status" value="1"/>
</dbReference>
<dbReference type="AlphaFoldDB" id="A0A4P6X4N4"/>
<dbReference type="GO" id="GO:0009245">
    <property type="term" value="P:lipid A biosynthetic process"/>
    <property type="evidence" value="ECO:0007669"/>
    <property type="project" value="UniProtKB-UniRule"/>
</dbReference>
<keyword evidence="7 13" id="KW-0808">Transferase</keyword>
<evidence type="ECO:0000256" key="1">
    <source>
        <dbReference type="ARBA" id="ARBA00002274"/>
    </source>
</evidence>
<evidence type="ECO:0000313" key="14">
    <source>
        <dbReference type="EMBL" id="QBM28711.1"/>
    </source>
</evidence>
<keyword evidence="5 13" id="KW-0444">Lipid biosynthesis</keyword>
<comment type="similarity">
    <text evidence="13">Belongs to the LpxK family.</text>
</comment>
<evidence type="ECO:0000256" key="13">
    <source>
        <dbReference type="HAMAP-Rule" id="MF_00409"/>
    </source>
</evidence>
<comment type="catalytic activity">
    <reaction evidence="13">
        <text>a lipid A disaccharide + ATP = a lipid IVA + ADP + H(+)</text>
        <dbReference type="Rhea" id="RHEA:67840"/>
        <dbReference type="ChEBI" id="CHEBI:15378"/>
        <dbReference type="ChEBI" id="CHEBI:30616"/>
        <dbReference type="ChEBI" id="CHEBI:176343"/>
        <dbReference type="ChEBI" id="CHEBI:176425"/>
        <dbReference type="ChEBI" id="CHEBI:456216"/>
        <dbReference type="EC" id="2.7.1.130"/>
    </reaction>
</comment>
<evidence type="ECO:0000256" key="8">
    <source>
        <dbReference type="ARBA" id="ARBA00022741"/>
    </source>
</evidence>
<dbReference type="RefSeq" id="WP_133156863.1">
    <property type="nucleotide sequence ID" value="NZ_CP037867.1"/>
</dbReference>
<keyword evidence="8 13" id="KW-0547">Nucleotide-binding</keyword>
<keyword evidence="9 13" id="KW-0418">Kinase</keyword>
<evidence type="ECO:0000256" key="4">
    <source>
        <dbReference type="ARBA" id="ARBA00016436"/>
    </source>
</evidence>
<dbReference type="Pfam" id="PF02606">
    <property type="entry name" value="LpxK"/>
    <property type="match status" value="1"/>
</dbReference>
<comment type="function">
    <text evidence="1 13">Transfers the gamma-phosphate of ATP to the 4'-position of a tetraacyldisaccharide 1-phosphate intermediate (termed DS-1-P) to form tetraacyldisaccharide 1,4'-bis-phosphate (lipid IVA).</text>
</comment>
<evidence type="ECO:0000256" key="3">
    <source>
        <dbReference type="ARBA" id="ARBA00012071"/>
    </source>
</evidence>
<dbReference type="KEGG" id="hpse:HPF_13495"/>
<protein>
    <recommendedName>
        <fullName evidence="4 13">Tetraacyldisaccharide 4'-kinase</fullName>
        <ecNumber evidence="3 13">2.7.1.130</ecNumber>
    </recommendedName>
    <alternativeName>
        <fullName evidence="12 13">Lipid A 4'-kinase</fullName>
    </alternativeName>
</protein>
<feature type="binding site" evidence="13">
    <location>
        <begin position="63"/>
        <end position="70"/>
    </location>
    <ligand>
        <name>ATP</name>
        <dbReference type="ChEBI" id="CHEBI:30616"/>
    </ligand>
</feature>
<name>A0A4P6X4N4_HYDPS</name>
<evidence type="ECO:0000256" key="12">
    <source>
        <dbReference type="ARBA" id="ARBA00029757"/>
    </source>
</evidence>
<dbReference type="UniPathway" id="UPA00359">
    <property type="reaction ID" value="UER00482"/>
</dbReference>
<reference evidence="14 15" key="1">
    <citation type="submission" date="2019-03" db="EMBL/GenBank/DDBJ databases">
        <authorList>
            <person name="Sebastian G."/>
            <person name="Baumann P."/>
            <person name="Ruckert C."/>
            <person name="Kalinowski J."/>
            <person name="Nebel B."/>
            <person name="Takors R."/>
            <person name="Blombach B."/>
        </authorList>
    </citation>
    <scope>NUCLEOTIDE SEQUENCE [LARGE SCALE GENOMIC DNA]</scope>
    <source>
        <strain evidence="14 15">DSM 1084</strain>
    </source>
</reference>
<dbReference type="PANTHER" id="PTHR42724:SF1">
    <property type="entry name" value="TETRAACYLDISACCHARIDE 4'-KINASE, MITOCHONDRIAL-RELATED"/>
    <property type="match status" value="1"/>
</dbReference>
<accession>A0A4P6X4N4</accession>
<keyword evidence="15" id="KW-1185">Reference proteome</keyword>
<dbReference type="NCBIfam" id="TIGR00682">
    <property type="entry name" value="lpxK"/>
    <property type="match status" value="1"/>
</dbReference>
<evidence type="ECO:0000256" key="6">
    <source>
        <dbReference type="ARBA" id="ARBA00022556"/>
    </source>
</evidence>
<comment type="pathway">
    <text evidence="2 13">Glycolipid biosynthesis; lipid IV(A) biosynthesis; lipid IV(A) from (3R)-3-hydroxytetradecanoyl-[acyl-carrier-protein] and UDP-N-acetyl-alpha-D-glucosamine: step 6/6.</text>
</comment>
<keyword evidence="11 13" id="KW-0443">Lipid metabolism</keyword>
<evidence type="ECO:0000256" key="7">
    <source>
        <dbReference type="ARBA" id="ARBA00022679"/>
    </source>
</evidence>
<dbReference type="InterPro" id="IPR027417">
    <property type="entry name" value="P-loop_NTPase"/>
</dbReference>
<evidence type="ECO:0000256" key="11">
    <source>
        <dbReference type="ARBA" id="ARBA00023098"/>
    </source>
</evidence>
<dbReference type="GO" id="GO:0009029">
    <property type="term" value="F:lipid-A 4'-kinase activity"/>
    <property type="evidence" value="ECO:0007669"/>
    <property type="project" value="UniProtKB-UniRule"/>
</dbReference>
<dbReference type="PANTHER" id="PTHR42724">
    <property type="entry name" value="TETRAACYLDISACCHARIDE 4'-KINASE"/>
    <property type="match status" value="1"/>
</dbReference>
<proteinExistence type="inferred from homology"/>
<sequence length="368" mass="39635">MTLPDAEARWQAIWAQRGWKARLLWPMSQIYRALVGLRRRRYAQGQWPVERLPVPVIVIGNVVVGGAGKTPTVMALISHLRSRGWSPGVVSRGHGRLGEGLLELTSGTTASEAGDEPTLIHRSTGVPVVVGRRRAHAARALLAAHPEVDLLLCDDGLQHLALGRDIAIAVFDDRGTGNGWLLPAGLLREPWPPAAEDPFSPQFVLLQRRADSAPVSPPALPVGATLFVATRRLAGVARGPSGSERPLSELAGQDLVAVAGIARPDVFFEMLRNQGLTLSRCMALPDHAPPDAYQAVLDSPSSTVVCTEKDAVKLFAQALALPADRRPSLWTVPLELQLDPAFLAELDHRLEALRASARLSSPHGYQTA</sequence>
<dbReference type="GO" id="GO:0005886">
    <property type="term" value="C:plasma membrane"/>
    <property type="evidence" value="ECO:0007669"/>
    <property type="project" value="TreeGrafter"/>
</dbReference>
<gene>
    <name evidence="13 14" type="primary">lpxK</name>
    <name evidence="14" type="ORF">HPF_13495</name>
</gene>
<evidence type="ECO:0000256" key="5">
    <source>
        <dbReference type="ARBA" id="ARBA00022516"/>
    </source>
</evidence>
<dbReference type="EC" id="2.7.1.130" evidence="3 13"/>
<evidence type="ECO:0000313" key="15">
    <source>
        <dbReference type="Proteomes" id="UP000293912"/>
    </source>
</evidence>
<keyword evidence="10 13" id="KW-0067">ATP-binding</keyword>
<dbReference type="SUPFAM" id="SSF52540">
    <property type="entry name" value="P-loop containing nucleoside triphosphate hydrolases"/>
    <property type="match status" value="1"/>
</dbReference>
<evidence type="ECO:0000256" key="2">
    <source>
        <dbReference type="ARBA" id="ARBA00004870"/>
    </source>
</evidence>
<dbReference type="Proteomes" id="UP000293912">
    <property type="component" value="Chromosome"/>
</dbReference>
<evidence type="ECO:0000256" key="10">
    <source>
        <dbReference type="ARBA" id="ARBA00022840"/>
    </source>
</evidence>
<dbReference type="GO" id="GO:0009244">
    <property type="term" value="P:lipopolysaccharide core region biosynthetic process"/>
    <property type="evidence" value="ECO:0007669"/>
    <property type="project" value="TreeGrafter"/>
</dbReference>
<organism evidence="14 15">
    <name type="scientific">Hydrogenophaga pseudoflava</name>
    <name type="common">Pseudomonas carboxydoflava</name>
    <dbReference type="NCBI Taxonomy" id="47421"/>
    <lineage>
        <taxon>Bacteria</taxon>
        <taxon>Pseudomonadati</taxon>
        <taxon>Pseudomonadota</taxon>
        <taxon>Betaproteobacteria</taxon>
        <taxon>Burkholderiales</taxon>
        <taxon>Comamonadaceae</taxon>
        <taxon>Hydrogenophaga</taxon>
    </lineage>
</organism>
<dbReference type="EMBL" id="CP037867">
    <property type="protein sequence ID" value="QBM28711.1"/>
    <property type="molecule type" value="Genomic_DNA"/>
</dbReference>